<dbReference type="FunFam" id="3.30.40.10:FF:000003">
    <property type="entry name" value="E3 SUMO-protein ligase PIAS2 isoform X1"/>
    <property type="match status" value="1"/>
</dbReference>
<evidence type="ECO:0000256" key="12">
    <source>
        <dbReference type="ARBA" id="ARBA00023163"/>
    </source>
</evidence>
<keyword evidence="4" id="KW-1017">Isopeptide bond</keyword>
<dbReference type="PROSITE" id="PS51466">
    <property type="entry name" value="PINIT"/>
    <property type="match status" value="1"/>
</dbReference>
<evidence type="ECO:0000313" key="18">
    <source>
        <dbReference type="EMBL" id="KAA8595933.1"/>
    </source>
</evidence>
<dbReference type="InterPro" id="IPR004181">
    <property type="entry name" value="Znf_MIZ"/>
</dbReference>
<dbReference type="Gene3D" id="3.30.40.10">
    <property type="entry name" value="Zinc/RING finger domain, C3HC4 (zinc finger)"/>
    <property type="match status" value="1"/>
</dbReference>
<dbReference type="Pfam" id="PF14324">
    <property type="entry name" value="PINIT"/>
    <property type="match status" value="1"/>
</dbReference>
<feature type="compositionally biased region" description="Polar residues" evidence="15">
    <location>
        <begin position="243"/>
        <end position="254"/>
    </location>
</feature>
<comment type="similarity">
    <text evidence="3">Belongs to the PIAS family.</text>
</comment>
<reference evidence="18 19" key="1">
    <citation type="submission" date="2019-08" db="EMBL/GenBank/DDBJ databases">
        <title>A chromosome-level genome assembly, high-density linkage maps, and genome scans reveal the genomic architecture of hybrid incompatibilities underlying speciation via character displacement in darters (Percidae: Etheostominae).</title>
        <authorList>
            <person name="Moran R.L."/>
            <person name="Catchen J.M."/>
            <person name="Fuller R.C."/>
        </authorList>
    </citation>
    <scope>NUCLEOTIDE SEQUENCE [LARGE SCALE GENOMIC DNA]</scope>
    <source>
        <strain evidence="18">EspeVRDwgs_2016</strain>
        <tissue evidence="18">Muscle</tissue>
    </source>
</reference>
<evidence type="ECO:0000256" key="3">
    <source>
        <dbReference type="ARBA" id="ARBA00005383"/>
    </source>
</evidence>
<dbReference type="InterPro" id="IPR023321">
    <property type="entry name" value="PINIT"/>
</dbReference>
<feature type="compositionally biased region" description="Polar residues" evidence="15">
    <location>
        <begin position="402"/>
        <end position="416"/>
    </location>
</feature>
<dbReference type="GO" id="GO:0005634">
    <property type="term" value="C:nucleus"/>
    <property type="evidence" value="ECO:0007669"/>
    <property type="project" value="UniProtKB-SubCell"/>
</dbReference>
<keyword evidence="5" id="KW-0808">Transferase</keyword>
<keyword evidence="11" id="KW-0805">Transcription regulation</keyword>
<evidence type="ECO:0000256" key="5">
    <source>
        <dbReference type="ARBA" id="ARBA00022679"/>
    </source>
</evidence>
<feature type="region of interest" description="Disordered" evidence="15">
    <location>
        <begin position="237"/>
        <end position="283"/>
    </location>
</feature>
<dbReference type="AlphaFoldDB" id="A0A5J5DRX8"/>
<evidence type="ECO:0000256" key="13">
    <source>
        <dbReference type="ARBA" id="ARBA00023242"/>
    </source>
</evidence>
<dbReference type="GO" id="GO:0016925">
    <property type="term" value="P:protein sumoylation"/>
    <property type="evidence" value="ECO:0007669"/>
    <property type="project" value="UniProtKB-UniPathway"/>
</dbReference>
<dbReference type="Proteomes" id="UP000327493">
    <property type="component" value="Chromosome 1"/>
</dbReference>
<feature type="domain" description="PINIT" evidence="17">
    <location>
        <begin position="1"/>
        <end position="104"/>
    </location>
</feature>
<evidence type="ECO:0000256" key="11">
    <source>
        <dbReference type="ARBA" id="ARBA00023015"/>
    </source>
</evidence>
<dbReference type="GO" id="GO:0006357">
    <property type="term" value="P:regulation of transcription by RNA polymerase II"/>
    <property type="evidence" value="ECO:0007669"/>
    <property type="project" value="TreeGrafter"/>
</dbReference>
<dbReference type="PROSITE" id="PS51044">
    <property type="entry name" value="ZF_SP_RING"/>
    <property type="match status" value="1"/>
</dbReference>
<dbReference type="PANTHER" id="PTHR10782:SF11">
    <property type="entry name" value="E3 SUMO-PROTEIN LIGASE PIAS1"/>
    <property type="match status" value="1"/>
</dbReference>
<feature type="compositionally biased region" description="Low complexity" evidence="15">
    <location>
        <begin position="417"/>
        <end position="455"/>
    </location>
</feature>
<gene>
    <name evidence="18" type="ORF">FQN60_011224</name>
</gene>
<evidence type="ECO:0000256" key="14">
    <source>
        <dbReference type="PROSITE-ProRule" id="PRU00452"/>
    </source>
</evidence>
<comment type="subcellular location">
    <subcellularLocation>
        <location evidence="1">Nucleus</location>
    </subcellularLocation>
</comment>
<keyword evidence="8" id="KW-0833">Ubl conjugation pathway</keyword>
<dbReference type="GO" id="GO:0000785">
    <property type="term" value="C:chromatin"/>
    <property type="evidence" value="ECO:0007669"/>
    <property type="project" value="TreeGrafter"/>
</dbReference>
<dbReference type="InterPro" id="IPR013083">
    <property type="entry name" value="Znf_RING/FYVE/PHD"/>
</dbReference>
<evidence type="ECO:0000256" key="8">
    <source>
        <dbReference type="ARBA" id="ARBA00022786"/>
    </source>
</evidence>
<accession>A0A5J5DRX8</accession>
<evidence type="ECO:0000256" key="9">
    <source>
        <dbReference type="ARBA" id="ARBA00022833"/>
    </source>
</evidence>
<dbReference type="UniPathway" id="UPA00886"/>
<feature type="domain" description="SP-RING-type" evidence="16">
    <location>
        <begin position="139"/>
        <end position="220"/>
    </location>
</feature>
<keyword evidence="13" id="KW-0539">Nucleus</keyword>
<dbReference type="InterPro" id="IPR038654">
    <property type="entry name" value="PINIT_sf"/>
</dbReference>
<evidence type="ECO:0000256" key="10">
    <source>
        <dbReference type="ARBA" id="ARBA00022843"/>
    </source>
</evidence>
<organism evidence="18 19">
    <name type="scientific">Etheostoma spectabile</name>
    <name type="common">orangethroat darter</name>
    <dbReference type="NCBI Taxonomy" id="54343"/>
    <lineage>
        <taxon>Eukaryota</taxon>
        <taxon>Metazoa</taxon>
        <taxon>Chordata</taxon>
        <taxon>Craniata</taxon>
        <taxon>Vertebrata</taxon>
        <taxon>Euteleostomi</taxon>
        <taxon>Actinopterygii</taxon>
        <taxon>Neopterygii</taxon>
        <taxon>Teleostei</taxon>
        <taxon>Neoteleostei</taxon>
        <taxon>Acanthomorphata</taxon>
        <taxon>Eupercaria</taxon>
        <taxon>Perciformes</taxon>
        <taxon>Percoidei</taxon>
        <taxon>Percidae</taxon>
        <taxon>Etheostomatinae</taxon>
        <taxon>Etheostoma</taxon>
    </lineage>
</organism>
<name>A0A5J5DRX8_9PERO</name>
<feature type="compositionally biased region" description="Low complexity" evidence="15">
    <location>
        <begin position="256"/>
        <end position="279"/>
    </location>
</feature>
<feature type="region of interest" description="Disordered" evidence="15">
    <location>
        <begin position="402"/>
        <end position="455"/>
    </location>
</feature>
<dbReference type="EMBL" id="VOFY01000001">
    <property type="protein sequence ID" value="KAA8595933.1"/>
    <property type="molecule type" value="Genomic_DNA"/>
</dbReference>
<keyword evidence="10" id="KW-0832">Ubl conjugation</keyword>
<dbReference type="GO" id="GO:0003712">
    <property type="term" value="F:transcription coregulator activity"/>
    <property type="evidence" value="ECO:0007669"/>
    <property type="project" value="TreeGrafter"/>
</dbReference>
<keyword evidence="9" id="KW-0862">Zinc</keyword>
<evidence type="ECO:0000256" key="7">
    <source>
        <dbReference type="ARBA" id="ARBA00022771"/>
    </source>
</evidence>
<dbReference type="GO" id="GO:0061665">
    <property type="term" value="F:SUMO ligase activity"/>
    <property type="evidence" value="ECO:0007669"/>
    <property type="project" value="TreeGrafter"/>
</dbReference>
<evidence type="ECO:0000256" key="4">
    <source>
        <dbReference type="ARBA" id="ARBA00022499"/>
    </source>
</evidence>
<sequence length="478" mass="51823">MDISGTKCDFSVQVQLRFCLSETSCPQEDHFPPNLCVKVNGKPCNLPGYLPPTKNGVEPKRPSRPINITSLVRLSTTVPNTIVVSWTAEIGRSYSMAVYLVKQQSSTVLLQRLRAKGIRNPDHSRALSKDVKEKLTADPDSEIATTSLRVSLLCPLGKMRLMIPCRALTCSHLQCFDATLYIQMNEKKPTWVCPVCDKKAPYEHLIIDGLFVEILNSCMDCDEIQFKEDGNWAPMRSKKEVQEVSSATYNNGLDGSSRTSAGSDQRSSSSSSHGGSDSSNSKRVEKLVFRGERSRQHALVLNLHHQASPVSRTPSMPAVDTSYIPPVPPLIQDYRPYYHTPNDLSELNFFSFLQSDNHQHYSMVMAAAAAASASDDHELLLNRFLPYSTSSSSSQLFLDQSGASSAPSLTAPTNGASNSGGSSSSLVSSSSLRDAHSTHSSSHSGSHSSHPGVLASRSSAEAAVAAIYGGIPDVISLD</sequence>
<keyword evidence="19" id="KW-1185">Reference proteome</keyword>
<comment type="pathway">
    <text evidence="2">Protein modification; protein sumoylation.</text>
</comment>
<evidence type="ECO:0000313" key="19">
    <source>
        <dbReference type="Proteomes" id="UP000327493"/>
    </source>
</evidence>
<keyword evidence="7 14" id="KW-0863">Zinc-finger</keyword>
<dbReference type="GO" id="GO:0008270">
    <property type="term" value="F:zinc ion binding"/>
    <property type="evidence" value="ECO:0007669"/>
    <property type="project" value="UniProtKB-KW"/>
</dbReference>
<dbReference type="PANTHER" id="PTHR10782">
    <property type="entry name" value="ZINC FINGER MIZ DOMAIN-CONTAINING PROTEIN"/>
    <property type="match status" value="1"/>
</dbReference>
<evidence type="ECO:0000259" key="16">
    <source>
        <dbReference type="PROSITE" id="PS51044"/>
    </source>
</evidence>
<dbReference type="CDD" id="cd16818">
    <property type="entry name" value="SP-RING_PIAS1"/>
    <property type="match status" value="1"/>
</dbReference>
<protein>
    <recommendedName>
        <fullName evidence="20">SP-RING-type domain-containing protein</fullName>
    </recommendedName>
</protein>
<evidence type="ECO:0000256" key="2">
    <source>
        <dbReference type="ARBA" id="ARBA00004718"/>
    </source>
</evidence>
<evidence type="ECO:0000256" key="6">
    <source>
        <dbReference type="ARBA" id="ARBA00022723"/>
    </source>
</evidence>
<evidence type="ECO:0000256" key="15">
    <source>
        <dbReference type="SAM" id="MobiDB-lite"/>
    </source>
</evidence>
<dbReference type="Pfam" id="PF02891">
    <property type="entry name" value="zf-MIZ"/>
    <property type="match status" value="1"/>
</dbReference>
<keyword evidence="12" id="KW-0804">Transcription</keyword>
<dbReference type="FunFam" id="2.60.120.780:FF:000001">
    <property type="entry name" value="E3 SUMO-protein ligase PIAS2 isoform X1"/>
    <property type="match status" value="1"/>
</dbReference>
<evidence type="ECO:0008006" key="20">
    <source>
        <dbReference type="Google" id="ProtNLM"/>
    </source>
</evidence>
<evidence type="ECO:0000259" key="17">
    <source>
        <dbReference type="PROSITE" id="PS51466"/>
    </source>
</evidence>
<comment type="caution">
    <text evidence="18">The sequence shown here is derived from an EMBL/GenBank/DDBJ whole genome shotgun (WGS) entry which is preliminary data.</text>
</comment>
<keyword evidence="6" id="KW-0479">Metal-binding</keyword>
<proteinExistence type="inferred from homology"/>
<evidence type="ECO:0000256" key="1">
    <source>
        <dbReference type="ARBA" id="ARBA00004123"/>
    </source>
</evidence>
<dbReference type="Gene3D" id="2.60.120.780">
    <property type="entry name" value="PINIT domain"/>
    <property type="match status" value="1"/>
</dbReference>